<comment type="caution">
    <text evidence="1">The sequence shown here is derived from an EMBL/GenBank/DDBJ whole genome shotgun (WGS) entry which is preliminary data.</text>
</comment>
<dbReference type="EMBL" id="BDQF01000002">
    <property type="protein sequence ID" value="GAW79201.1"/>
    <property type="molecule type" value="Genomic_DNA"/>
</dbReference>
<gene>
    <name evidence="1" type="ORF">PGO_021740</name>
</gene>
<proteinExistence type="predicted"/>
<name>A0A1Y1J9M8_PLAGO</name>
<reference evidence="2" key="1">
    <citation type="submission" date="2017-04" db="EMBL/GenBank/DDBJ databases">
        <title>Plasmodium gonderi genome.</title>
        <authorList>
            <person name="Arisue N."/>
            <person name="Honma H."/>
            <person name="Kawai S."/>
            <person name="Tougan T."/>
            <person name="Tanabe K."/>
            <person name="Horii T."/>
        </authorList>
    </citation>
    <scope>NUCLEOTIDE SEQUENCE [LARGE SCALE GENOMIC DNA]</scope>
    <source>
        <strain evidence="2">ATCC 30045</strain>
    </source>
</reference>
<evidence type="ECO:0000313" key="1">
    <source>
        <dbReference type="EMBL" id="GAW79201.1"/>
    </source>
</evidence>
<evidence type="ECO:0000313" key="2">
    <source>
        <dbReference type="Proteomes" id="UP000195521"/>
    </source>
</evidence>
<dbReference type="Pfam" id="PF05795">
    <property type="entry name" value="Plasmodium_Vir"/>
    <property type="match status" value="1"/>
</dbReference>
<dbReference type="GeneID" id="39745904"/>
<protein>
    <submittedName>
        <fullName evidence="1">Variable surface protein</fullName>
    </submittedName>
</protein>
<dbReference type="InterPro" id="IPR008780">
    <property type="entry name" value="Plasmodium_Vir"/>
</dbReference>
<dbReference type="Proteomes" id="UP000195521">
    <property type="component" value="Unassembled WGS sequence"/>
</dbReference>
<accession>A0A1Y1J9M8</accession>
<dbReference type="RefSeq" id="XP_028541790.1">
    <property type="nucleotide sequence ID" value="XM_028685989.1"/>
</dbReference>
<dbReference type="AlphaFoldDB" id="A0A1Y1J9M8"/>
<keyword evidence="2" id="KW-1185">Reference proteome</keyword>
<organism evidence="1 2">
    <name type="scientific">Plasmodium gonderi</name>
    <dbReference type="NCBI Taxonomy" id="77519"/>
    <lineage>
        <taxon>Eukaryota</taxon>
        <taxon>Sar</taxon>
        <taxon>Alveolata</taxon>
        <taxon>Apicomplexa</taxon>
        <taxon>Aconoidasida</taxon>
        <taxon>Haemosporida</taxon>
        <taxon>Plasmodiidae</taxon>
        <taxon>Plasmodium</taxon>
        <taxon>Plasmodium (Plasmodium)</taxon>
    </lineage>
</organism>
<sequence length="381" mass="45038">MEEISTYKFDPNMLPSQIFYSKLKETFTEGKYGNIFCVGRSENSLTEYPKIQSFCSNIIYYLKKDNLSLNNNPNKDMYCNLLGYWIYDQLVNYFNKDKRDAMHIYGKIVSVWNINFKINTNANISKCILDSEMLNHNDWDKRMKLYEYYVDYELYVKQHISKIDDCEKFYKYIKDKENLYDHFMAPCYGNNKQRCPDFYEKCKMYNPTIVLKTRKCHDEMVTLDNGLKNLPGRDIESDSPKIGDRQGVSEIQVAHDSLEIGAIQVISENMELIPHESEGGYDTTLSQREYLEKSQLHEESYKPLKSFGKVILGIFITTMTFGLLYIKISPTENLLSNKIKMIKKMFSKNNEKKNKYIFPTTTYFNQLSEDREEHYIGYNNL</sequence>